<evidence type="ECO:0000256" key="1">
    <source>
        <dbReference type="SAM" id="Phobius"/>
    </source>
</evidence>
<protein>
    <submittedName>
        <fullName evidence="2">Uncharacterized protein</fullName>
    </submittedName>
</protein>
<keyword evidence="1" id="KW-1133">Transmembrane helix</keyword>
<proteinExistence type="predicted"/>
<dbReference type="RefSeq" id="WP_379485751.1">
    <property type="nucleotide sequence ID" value="NZ_JBHLWK010000002.1"/>
</dbReference>
<organism evidence="2 3">
    <name type="scientific">Novosphingobium soli</name>
    <dbReference type="NCBI Taxonomy" id="574956"/>
    <lineage>
        <taxon>Bacteria</taxon>
        <taxon>Pseudomonadati</taxon>
        <taxon>Pseudomonadota</taxon>
        <taxon>Alphaproteobacteria</taxon>
        <taxon>Sphingomonadales</taxon>
        <taxon>Sphingomonadaceae</taxon>
        <taxon>Novosphingobium</taxon>
    </lineage>
</organism>
<reference evidence="2 3" key="1">
    <citation type="submission" date="2024-09" db="EMBL/GenBank/DDBJ databases">
        <authorList>
            <person name="Sun Q."/>
            <person name="Mori K."/>
        </authorList>
    </citation>
    <scope>NUCLEOTIDE SEQUENCE [LARGE SCALE GENOMIC DNA]</scope>
    <source>
        <strain evidence="2 3">CCM 7706</strain>
    </source>
</reference>
<gene>
    <name evidence="2" type="ORF">ACFFJC_01190</name>
</gene>
<keyword evidence="1" id="KW-0472">Membrane</keyword>
<keyword evidence="1" id="KW-0812">Transmembrane</keyword>
<dbReference type="Proteomes" id="UP001589798">
    <property type="component" value="Unassembled WGS sequence"/>
</dbReference>
<name>A0ABV6CR35_9SPHN</name>
<accession>A0ABV6CR35</accession>
<keyword evidence="3" id="KW-1185">Reference proteome</keyword>
<feature type="transmembrane region" description="Helical" evidence="1">
    <location>
        <begin position="21"/>
        <end position="41"/>
    </location>
</feature>
<dbReference type="EMBL" id="JBHLWK010000002">
    <property type="protein sequence ID" value="MFC0202882.1"/>
    <property type="molecule type" value="Genomic_DNA"/>
</dbReference>
<sequence length="43" mass="4354">MFKLEQSLALPLRHLVNPVRLGVGAGVAVAGIALTVAQLMAGA</sequence>
<comment type="caution">
    <text evidence="2">The sequence shown here is derived from an EMBL/GenBank/DDBJ whole genome shotgun (WGS) entry which is preliminary data.</text>
</comment>
<evidence type="ECO:0000313" key="3">
    <source>
        <dbReference type="Proteomes" id="UP001589798"/>
    </source>
</evidence>
<evidence type="ECO:0000313" key="2">
    <source>
        <dbReference type="EMBL" id="MFC0202882.1"/>
    </source>
</evidence>